<dbReference type="EMBL" id="SRHY01000046">
    <property type="protein sequence ID" value="TFJ91604.1"/>
    <property type="molecule type" value="Genomic_DNA"/>
</dbReference>
<feature type="transmembrane region" description="Helical" evidence="1">
    <location>
        <begin position="89"/>
        <end position="110"/>
    </location>
</feature>
<feature type="transmembrane region" description="Helical" evidence="1">
    <location>
        <begin position="60"/>
        <end position="83"/>
    </location>
</feature>
<keyword evidence="1" id="KW-0812">Transmembrane</keyword>
<evidence type="ECO:0000313" key="2">
    <source>
        <dbReference type="EMBL" id="TFJ91604.1"/>
    </source>
</evidence>
<accession>A0A4Y9AB56</accession>
<dbReference type="AlphaFoldDB" id="A0A4Y9AB56"/>
<keyword evidence="1" id="KW-0472">Membrane</keyword>
<organism evidence="2 3">
    <name type="scientific">Lentibacillus salicampi</name>
    <dbReference type="NCBI Taxonomy" id="175306"/>
    <lineage>
        <taxon>Bacteria</taxon>
        <taxon>Bacillati</taxon>
        <taxon>Bacillota</taxon>
        <taxon>Bacilli</taxon>
        <taxon>Bacillales</taxon>
        <taxon>Bacillaceae</taxon>
        <taxon>Lentibacillus</taxon>
    </lineage>
</organism>
<proteinExistence type="predicted"/>
<comment type="caution">
    <text evidence="2">The sequence shown here is derived from an EMBL/GenBank/DDBJ whole genome shotgun (WGS) entry which is preliminary data.</text>
</comment>
<dbReference type="RefSeq" id="WP_135111349.1">
    <property type="nucleotide sequence ID" value="NZ_SRHY01000046.1"/>
</dbReference>
<protein>
    <submittedName>
        <fullName evidence="2">Uncharacterized protein</fullName>
    </submittedName>
</protein>
<feature type="transmembrane region" description="Helical" evidence="1">
    <location>
        <begin position="20"/>
        <end position="39"/>
    </location>
</feature>
<gene>
    <name evidence="2" type="ORF">E4U82_16890</name>
</gene>
<dbReference type="Proteomes" id="UP000298484">
    <property type="component" value="Unassembled WGS sequence"/>
</dbReference>
<reference evidence="2 3" key="1">
    <citation type="submission" date="2019-03" db="EMBL/GenBank/DDBJ databases">
        <title>Genome sequence of Lentibacillus salicampi ATCC BAA-719.</title>
        <authorList>
            <person name="Maclea K.S."/>
            <person name="Simoes Junior M."/>
        </authorList>
    </citation>
    <scope>NUCLEOTIDE SEQUENCE [LARGE SCALE GENOMIC DNA]</scope>
    <source>
        <strain evidence="2 3">ATCC BAA-719</strain>
    </source>
</reference>
<keyword evidence="3" id="KW-1185">Reference proteome</keyword>
<keyword evidence="1" id="KW-1133">Transmembrane helix</keyword>
<evidence type="ECO:0000313" key="3">
    <source>
        <dbReference type="Proteomes" id="UP000298484"/>
    </source>
</evidence>
<dbReference type="OrthoDB" id="2884345at2"/>
<evidence type="ECO:0000256" key="1">
    <source>
        <dbReference type="SAM" id="Phobius"/>
    </source>
</evidence>
<name>A0A4Y9AB56_9BACI</name>
<sequence length="121" mass="14037">MNLFLLTIVYCAITHLLNMGYAPALGIYLIGLCLVKGFLSEELKDVFNGEGSKYLYEKNGFRNSLMELLSLILIFINSYLIAYEPFTRFEFVFMFFLIAGVYRFIFWGITRTIGKKINPKM</sequence>